<reference evidence="1 2" key="1">
    <citation type="submission" date="2020-10" db="EMBL/GenBank/DDBJ databases">
        <title>ChiBAC.</title>
        <authorList>
            <person name="Zenner C."/>
            <person name="Hitch T.C.A."/>
            <person name="Clavel T."/>
        </authorList>
    </citation>
    <scope>NUCLEOTIDE SEQUENCE [LARGE SCALE GENOMIC DNA]</scope>
    <source>
        <strain evidence="1 2">DSM 109015</strain>
    </source>
</reference>
<evidence type="ECO:0000313" key="2">
    <source>
        <dbReference type="Proteomes" id="UP000768567"/>
    </source>
</evidence>
<dbReference type="Proteomes" id="UP000768567">
    <property type="component" value="Unassembled WGS sequence"/>
</dbReference>
<dbReference type="EMBL" id="JADCKC010000003">
    <property type="protein sequence ID" value="MBE5038012.1"/>
    <property type="molecule type" value="Genomic_DNA"/>
</dbReference>
<dbReference type="RefSeq" id="WP_193501872.1">
    <property type="nucleotide sequence ID" value="NZ_JADCKC010000003.1"/>
</dbReference>
<proteinExistence type="predicted"/>
<comment type="caution">
    <text evidence="1">The sequence shown here is derived from an EMBL/GenBank/DDBJ whole genome shotgun (WGS) entry which is preliminary data.</text>
</comment>
<protein>
    <submittedName>
        <fullName evidence="1">Uncharacterized protein</fullName>
    </submittedName>
</protein>
<accession>A0ABR9R4D7</accession>
<evidence type="ECO:0000313" key="1">
    <source>
        <dbReference type="EMBL" id="MBE5038012.1"/>
    </source>
</evidence>
<gene>
    <name evidence="1" type="ORF">INF35_09485</name>
</gene>
<name>A0ABR9R4D7_9FIRM</name>
<organism evidence="1 2">
    <name type="scientific">Gemmiger gallinarum</name>
    <dbReference type="NCBI Taxonomy" id="2779354"/>
    <lineage>
        <taxon>Bacteria</taxon>
        <taxon>Bacillati</taxon>
        <taxon>Bacillota</taxon>
        <taxon>Clostridia</taxon>
        <taxon>Eubacteriales</taxon>
        <taxon>Gemmiger</taxon>
    </lineage>
</organism>
<sequence>MKQAVQPKGCAAVFVKARPAANGFVMGKMTDFACHRPGCRFAVSKLAKNLYKKNQSVSVKYVAKVKRIV</sequence>
<keyword evidence="2" id="KW-1185">Reference proteome</keyword>